<dbReference type="EMBL" id="JACIEK010000015">
    <property type="protein sequence ID" value="MBB4000164.1"/>
    <property type="molecule type" value="Genomic_DNA"/>
</dbReference>
<feature type="region of interest" description="Disordered" evidence="2">
    <location>
        <begin position="414"/>
        <end position="444"/>
    </location>
</feature>
<dbReference type="PANTHER" id="PTHR33375:SF7">
    <property type="entry name" value="CHROMOSOME 2-PARTITIONING PROTEIN PARB-RELATED"/>
    <property type="match status" value="1"/>
</dbReference>
<organism evidence="4 5">
    <name type="scientific">Aureimonas pseudogalii</name>
    <dbReference type="NCBI Taxonomy" id="1744844"/>
    <lineage>
        <taxon>Bacteria</taxon>
        <taxon>Pseudomonadati</taxon>
        <taxon>Pseudomonadota</taxon>
        <taxon>Alphaproteobacteria</taxon>
        <taxon>Hyphomicrobiales</taxon>
        <taxon>Aurantimonadaceae</taxon>
        <taxon>Aureimonas</taxon>
    </lineage>
</organism>
<evidence type="ECO:0000313" key="5">
    <source>
        <dbReference type="Proteomes" id="UP000542776"/>
    </source>
</evidence>
<evidence type="ECO:0000313" key="4">
    <source>
        <dbReference type="EMBL" id="MBB4000164.1"/>
    </source>
</evidence>
<dbReference type="AlphaFoldDB" id="A0A7W6H7P6"/>
<dbReference type="SUPFAM" id="SSF110849">
    <property type="entry name" value="ParB/Sulfiredoxin"/>
    <property type="match status" value="1"/>
</dbReference>
<gene>
    <name evidence="4" type="ORF">GGR04_004040</name>
</gene>
<dbReference type="Pfam" id="PF02195">
    <property type="entry name" value="ParB_N"/>
    <property type="match status" value="1"/>
</dbReference>
<feature type="compositionally biased region" description="Acidic residues" evidence="2">
    <location>
        <begin position="427"/>
        <end position="436"/>
    </location>
</feature>
<accession>A0A7W6H7P6</accession>
<dbReference type="InterPro" id="IPR036086">
    <property type="entry name" value="ParB/Sulfiredoxin_sf"/>
</dbReference>
<comment type="caution">
    <text evidence="4">The sequence shown here is derived from an EMBL/GenBank/DDBJ whole genome shotgun (WGS) entry which is preliminary data.</text>
</comment>
<dbReference type="InterPro" id="IPR003115">
    <property type="entry name" value="ParB_N"/>
</dbReference>
<reference evidence="4 5" key="1">
    <citation type="submission" date="2020-08" db="EMBL/GenBank/DDBJ databases">
        <title>Genomic Encyclopedia of Type Strains, Phase IV (KMG-IV): sequencing the most valuable type-strain genomes for metagenomic binning, comparative biology and taxonomic classification.</title>
        <authorList>
            <person name="Goeker M."/>
        </authorList>
    </citation>
    <scope>NUCLEOTIDE SEQUENCE [LARGE SCALE GENOMIC DNA]</scope>
    <source>
        <strain evidence="4 5">DSM 102238</strain>
    </source>
</reference>
<name>A0A7W6H7P6_9HYPH</name>
<evidence type="ECO:0000259" key="3">
    <source>
        <dbReference type="SMART" id="SM00470"/>
    </source>
</evidence>
<dbReference type="Gene3D" id="1.10.10.2830">
    <property type="match status" value="1"/>
</dbReference>
<proteinExistence type="predicted"/>
<sequence length="769" mass="83656">MTTASVRKLALNTLRIAPENARKTAASTASHDELKASIRAHGVMQNLSAYDGKDGFFYVYAGGRRLTALQDLATEGAIEADAKIGCVVKDAKDAAELSLVENVMRAAMHPADEFEAFAALIEQGRTEDEVAERFGVTILHVRKRMKLAAVAPQILALYREGRITQEALMAFTLSDSHERQMEVWTKAEPQATGWNASQFPNTVKRLMNETRVSATSKLARFVGLERYVEAGGPITQDLFSSNDETFLDDVALLHELASQRLEETALPLRALWKWVETAHEMSYETKDQMGRIYAEAAELPDEVAEEFDGLTDRISAFENADDLTEEEHAELAALEERYAEIEAMAHPVYAPDLMALAGVFVTVGHHGDLMIEAGMVRREDMPALVALSKEKEAAATAQREAARLTAIELVAATTDEGSANADHDAEASDDQDEDETATPVAAITQPAVRFTAPRNFKPAREKDETEAGPSMSAALVADLQAIRHQIFQAHLASDFEVAFDLMLFSMCQSAFGIGYSRKPIDVSITQAQTHTSAAHRTGTVSEKILEALKANLRLEWMTRPVAEQFGALCALSTSEKQALFAFATAHGVQQQLSTDSHAIQAIEAAGARMEIAVDQNWRPTAANYFVRVKKDMLLETARETVDHQWAHDHSGGKKADFAKTMELAFSAEGRQRLGIPVDAAARTATWLPVGMAFGGKVEAPLASAETPLLAPGGSNEGSSGDAAAEANVVALPAFLMESGDDEDHEDEDALFFQNEGYDPETDHFAVAAE</sequence>
<dbReference type="Gene3D" id="3.90.1530.30">
    <property type="match status" value="1"/>
</dbReference>
<protein>
    <submittedName>
        <fullName evidence="4">ParB family chromosome partitioning protein</fullName>
    </submittedName>
</protein>
<dbReference type="GO" id="GO:0007059">
    <property type="term" value="P:chromosome segregation"/>
    <property type="evidence" value="ECO:0007669"/>
    <property type="project" value="TreeGrafter"/>
</dbReference>
<evidence type="ECO:0000256" key="1">
    <source>
        <dbReference type="SAM" id="Coils"/>
    </source>
</evidence>
<dbReference type="GO" id="GO:0005694">
    <property type="term" value="C:chromosome"/>
    <property type="evidence" value="ECO:0007669"/>
    <property type="project" value="TreeGrafter"/>
</dbReference>
<dbReference type="PANTHER" id="PTHR33375">
    <property type="entry name" value="CHROMOSOME-PARTITIONING PROTEIN PARB-RELATED"/>
    <property type="match status" value="1"/>
</dbReference>
<dbReference type="InterPro" id="IPR050336">
    <property type="entry name" value="Chromosome_partition/occlusion"/>
</dbReference>
<dbReference type="Proteomes" id="UP000542776">
    <property type="component" value="Unassembled WGS sequence"/>
</dbReference>
<feature type="domain" description="ParB-like N-terminal" evidence="3">
    <location>
        <begin position="7"/>
        <end position="103"/>
    </location>
</feature>
<dbReference type="CDD" id="cd16406">
    <property type="entry name" value="ParB_N_like"/>
    <property type="match status" value="1"/>
</dbReference>
<keyword evidence="1" id="KW-0175">Coiled coil</keyword>
<keyword evidence="5" id="KW-1185">Reference proteome</keyword>
<feature type="coiled-coil region" evidence="1">
    <location>
        <begin position="317"/>
        <end position="344"/>
    </location>
</feature>
<dbReference type="SUPFAM" id="SSF109709">
    <property type="entry name" value="KorB DNA-binding domain-like"/>
    <property type="match status" value="1"/>
</dbReference>
<dbReference type="SMART" id="SM00470">
    <property type="entry name" value="ParB"/>
    <property type="match status" value="1"/>
</dbReference>
<evidence type="ECO:0000256" key="2">
    <source>
        <dbReference type="SAM" id="MobiDB-lite"/>
    </source>
</evidence>
<dbReference type="RefSeq" id="WP_183201770.1">
    <property type="nucleotide sequence ID" value="NZ_JACIEK010000015.1"/>
</dbReference>